<dbReference type="Gene3D" id="3.40.1180.10">
    <property type="entry name" value="Decaprenyl diphosphate synthase-like"/>
    <property type="match status" value="1"/>
</dbReference>
<dbReference type="InterPro" id="IPR018520">
    <property type="entry name" value="UPP_synth-like_CS"/>
</dbReference>
<dbReference type="NCBIfam" id="TIGR00055">
    <property type="entry name" value="uppS"/>
    <property type="match status" value="1"/>
</dbReference>
<proteinExistence type="inferred from homology"/>
<evidence type="ECO:0000256" key="1">
    <source>
        <dbReference type="ARBA" id="ARBA00022679"/>
    </source>
</evidence>
<keyword evidence="3" id="KW-0460">Magnesium</keyword>
<dbReference type="GO" id="GO:0046872">
    <property type="term" value="F:metal ion binding"/>
    <property type="evidence" value="ECO:0007669"/>
    <property type="project" value="UniProtKB-KW"/>
</dbReference>
<dbReference type="STRING" id="67386.AQI95_06090"/>
<dbReference type="SUPFAM" id="SSF64005">
    <property type="entry name" value="Undecaprenyl diphosphate synthase"/>
    <property type="match status" value="1"/>
</dbReference>
<dbReference type="GO" id="GO:0045547">
    <property type="term" value="F:ditrans,polycis-polyprenyl diphosphate synthase [(2E,6E)-farnesyl diphosphate specific] activity"/>
    <property type="evidence" value="ECO:0007669"/>
    <property type="project" value="TreeGrafter"/>
</dbReference>
<dbReference type="OrthoDB" id="4191603at2"/>
<dbReference type="AlphaFoldDB" id="A0A101PD90"/>
<dbReference type="CDD" id="cd00475">
    <property type="entry name" value="Cis_IPPS"/>
    <property type="match status" value="1"/>
</dbReference>
<sequence>MSLDNMRRKDDSVAHSLRAVAATVEQLAHDAGWRVQFIGSLELLDGRLLRQLRKAADTTAAVGGPIVNIALAYSGRQEIIQALRELLSTPEGLRQARTGLTEDMVARHLYTGGLPDPDLIIRTSGEQRLSGFMPWQSTYSELYFCDTGWPGIEERDFQQALDQYASRSRRYGQ</sequence>
<dbReference type="GO" id="GO:0016094">
    <property type="term" value="P:polyprenol biosynthetic process"/>
    <property type="evidence" value="ECO:0007669"/>
    <property type="project" value="TreeGrafter"/>
</dbReference>
<reference evidence="5 6" key="1">
    <citation type="submission" date="2015-10" db="EMBL/GenBank/DDBJ databases">
        <title>Draft genome sequence of Streptomyces yokosukanensis DSM 40224, type strain for the species Streptomyces yokosukanensis.</title>
        <authorList>
            <person name="Ruckert C."/>
            <person name="Winkler A."/>
            <person name="Kalinowski J."/>
            <person name="Kampfer P."/>
            <person name="Glaeser S."/>
        </authorList>
    </citation>
    <scope>NUCLEOTIDE SEQUENCE [LARGE SCALE GENOMIC DNA]</scope>
    <source>
        <strain evidence="5 6">DSM 40224</strain>
    </source>
</reference>
<accession>A0A101PD90</accession>
<keyword evidence="2" id="KW-0479">Metal-binding</keyword>
<comment type="similarity">
    <text evidence="4">Belongs to the UPP synthase family. Z-FPP synthase subfamily.</text>
</comment>
<evidence type="ECO:0000256" key="3">
    <source>
        <dbReference type="ARBA" id="ARBA00022842"/>
    </source>
</evidence>
<dbReference type="PANTHER" id="PTHR10291">
    <property type="entry name" value="DEHYDRODOLICHYL DIPHOSPHATE SYNTHASE FAMILY MEMBER"/>
    <property type="match status" value="1"/>
</dbReference>
<gene>
    <name evidence="5" type="ORF">AQI95_06090</name>
</gene>
<evidence type="ECO:0008006" key="7">
    <source>
        <dbReference type="Google" id="ProtNLM"/>
    </source>
</evidence>
<dbReference type="Proteomes" id="UP000053127">
    <property type="component" value="Unassembled WGS sequence"/>
</dbReference>
<keyword evidence="6" id="KW-1185">Reference proteome</keyword>
<organism evidence="5 6">
    <name type="scientific">Streptomyces yokosukanensis</name>
    <dbReference type="NCBI Taxonomy" id="67386"/>
    <lineage>
        <taxon>Bacteria</taxon>
        <taxon>Bacillati</taxon>
        <taxon>Actinomycetota</taxon>
        <taxon>Actinomycetes</taxon>
        <taxon>Kitasatosporales</taxon>
        <taxon>Streptomycetaceae</taxon>
        <taxon>Streptomyces</taxon>
    </lineage>
</organism>
<dbReference type="PROSITE" id="PS01066">
    <property type="entry name" value="UPP_SYNTHASE"/>
    <property type="match status" value="1"/>
</dbReference>
<evidence type="ECO:0000256" key="2">
    <source>
        <dbReference type="ARBA" id="ARBA00022723"/>
    </source>
</evidence>
<evidence type="ECO:0000256" key="4">
    <source>
        <dbReference type="ARBA" id="ARBA00038453"/>
    </source>
</evidence>
<dbReference type="InterPro" id="IPR001441">
    <property type="entry name" value="UPP_synth-like"/>
</dbReference>
<evidence type="ECO:0000313" key="5">
    <source>
        <dbReference type="EMBL" id="KUN09378.1"/>
    </source>
</evidence>
<protein>
    <recommendedName>
        <fullName evidence="7">Di-trans,poly-cis-decaprenylcistransferase</fullName>
    </recommendedName>
</protein>
<keyword evidence="1" id="KW-0808">Transferase</keyword>
<dbReference type="EMBL" id="LMWN01000006">
    <property type="protein sequence ID" value="KUN09378.1"/>
    <property type="molecule type" value="Genomic_DNA"/>
</dbReference>
<dbReference type="Pfam" id="PF01255">
    <property type="entry name" value="Prenyltransf"/>
    <property type="match status" value="1"/>
</dbReference>
<evidence type="ECO:0000313" key="6">
    <source>
        <dbReference type="Proteomes" id="UP000053127"/>
    </source>
</evidence>
<dbReference type="InterPro" id="IPR036424">
    <property type="entry name" value="UPP_synth-like_sf"/>
</dbReference>
<name>A0A101PD90_9ACTN</name>
<dbReference type="PANTHER" id="PTHR10291:SF43">
    <property type="entry name" value="DEHYDRODOLICHYL DIPHOSPHATE SYNTHASE COMPLEX SUBUNIT DHDDS"/>
    <property type="match status" value="1"/>
</dbReference>
<comment type="caution">
    <text evidence="5">The sequence shown here is derived from an EMBL/GenBank/DDBJ whole genome shotgun (WGS) entry which is preliminary data.</text>
</comment>